<keyword evidence="2" id="KW-1185">Reference proteome</keyword>
<comment type="caution">
    <text evidence="1">The sequence shown here is derived from an EMBL/GenBank/DDBJ whole genome shotgun (WGS) entry which is preliminary data.</text>
</comment>
<evidence type="ECO:0000313" key="1">
    <source>
        <dbReference type="EMBL" id="KAG5581097.1"/>
    </source>
</evidence>
<organism evidence="1 2">
    <name type="scientific">Solanum commersonii</name>
    <name type="common">Commerson's wild potato</name>
    <name type="synonym">Commerson's nightshade</name>
    <dbReference type="NCBI Taxonomy" id="4109"/>
    <lineage>
        <taxon>Eukaryota</taxon>
        <taxon>Viridiplantae</taxon>
        <taxon>Streptophyta</taxon>
        <taxon>Embryophyta</taxon>
        <taxon>Tracheophyta</taxon>
        <taxon>Spermatophyta</taxon>
        <taxon>Magnoliopsida</taxon>
        <taxon>eudicotyledons</taxon>
        <taxon>Gunneridae</taxon>
        <taxon>Pentapetalae</taxon>
        <taxon>asterids</taxon>
        <taxon>lamiids</taxon>
        <taxon>Solanales</taxon>
        <taxon>Solanaceae</taxon>
        <taxon>Solanoideae</taxon>
        <taxon>Solaneae</taxon>
        <taxon>Solanum</taxon>
    </lineage>
</organism>
<dbReference type="EMBL" id="JACXVP010000010">
    <property type="protein sequence ID" value="KAG5581097.1"/>
    <property type="molecule type" value="Genomic_DNA"/>
</dbReference>
<reference evidence="1 2" key="1">
    <citation type="submission" date="2020-09" db="EMBL/GenBank/DDBJ databases">
        <title>De no assembly of potato wild relative species, Solanum commersonii.</title>
        <authorList>
            <person name="Cho K."/>
        </authorList>
    </citation>
    <scope>NUCLEOTIDE SEQUENCE [LARGE SCALE GENOMIC DNA]</scope>
    <source>
        <strain evidence="1">LZ3.2</strain>
        <tissue evidence="1">Leaf</tissue>
    </source>
</reference>
<gene>
    <name evidence="1" type="ORF">H5410_051724</name>
</gene>
<dbReference type="Proteomes" id="UP000824120">
    <property type="component" value="Chromosome 10"/>
</dbReference>
<dbReference type="InterPro" id="IPR055298">
    <property type="entry name" value="AtLOH3-like"/>
</dbReference>
<name>A0A9J5WYW8_SOLCO</name>
<protein>
    <submittedName>
        <fullName evidence="1">Uncharacterized protein</fullName>
    </submittedName>
</protein>
<dbReference type="AlphaFoldDB" id="A0A9J5WYW8"/>
<dbReference type="PANTHER" id="PTHR11697:SF230">
    <property type="entry name" value="ZINC FINGER, MYM DOMAIN CONTAINING 1"/>
    <property type="match status" value="1"/>
</dbReference>
<dbReference type="PANTHER" id="PTHR11697">
    <property type="entry name" value="GENERAL TRANSCRIPTION FACTOR 2-RELATED ZINC FINGER PROTEIN"/>
    <property type="match status" value="1"/>
</dbReference>
<evidence type="ECO:0000313" key="2">
    <source>
        <dbReference type="Proteomes" id="UP000824120"/>
    </source>
</evidence>
<sequence length="124" mass="14400">MDGEVSTPFIKYNIMVPNFDEVTIELLYGVAHLNLNQLANYIIDVHGIDKRFSDFKWALYDLSKRLVETKKKHSCYSLVFRLVKFVLLQSVVTTSVERAIFTMKFIKNDLQMNDEFLSGCMPPL</sequence>
<proteinExistence type="predicted"/>
<accession>A0A9J5WYW8</accession>